<evidence type="ECO:0000256" key="6">
    <source>
        <dbReference type="ARBA" id="ARBA00056337"/>
    </source>
</evidence>
<dbReference type="GO" id="GO:0006018">
    <property type="term" value="P:2-deoxyribose 1-phosphate catabolic process"/>
    <property type="evidence" value="ECO:0007669"/>
    <property type="project" value="UniProtKB-UniRule"/>
</dbReference>
<dbReference type="GO" id="GO:0009264">
    <property type="term" value="P:deoxyribonucleotide catabolic process"/>
    <property type="evidence" value="ECO:0007669"/>
    <property type="project" value="UniProtKB-UniRule"/>
</dbReference>
<evidence type="ECO:0000256" key="1">
    <source>
        <dbReference type="ARBA" id="ARBA00010936"/>
    </source>
</evidence>
<reference evidence="8 9" key="2">
    <citation type="journal article" date="2016" name="Int. J. Syst. Evol. Microbiol.">
        <title>Vitellibacter aquimaris sp. nov., a marine bacterium isolated from seawater.</title>
        <authorList>
            <person name="Thevarajoo S."/>
            <person name="Selvaratnam C."/>
            <person name="Goh K.M."/>
            <person name="Hong K.W."/>
            <person name="Chan X.Y."/>
            <person name="Chan K.G."/>
            <person name="Chong C.S."/>
        </authorList>
    </citation>
    <scope>NUCLEOTIDE SEQUENCE [LARGE SCALE GENOMIC DNA]</scope>
    <source>
        <strain evidence="8 9">D-24</strain>
    </source>
</reference>
<keyword evidence="9" id="KW-1185">Reference proteome</keyword>
<feature type="active site" description="Proton donor/acceptor" evidence="7">
    <location>
        <position position="180"/>
    </location>
</feature>
<dbReference type="NCBIfam" id="TIGR00126">
    <property type="entry name" value="deoC"/>
    <property type="match status" value="1"/>
</dbReference>
<dbReference type="HAMAP" id="MF_00114">
    <property type="entry name" value="DeoC_type1"/>
    <property type="match status" value="1"/>
</dbReference>
<dbReference type="EC" id="4.1.2.4" evidence="7"/>
<dbReference type="AlphaFoldDB" id="A0A137RM58"/>
<dbReference type="InterPro" id="IPR013785">
    <property type="entry name" value="Aldolase_TIM"/>
</dbReference>
<protein>
    <recommendedName>
        <fullName evidence="7">Deoxyribose-phosphate aldolase</fullName>
        <shortName evidence="7">DERA</shortName>
        <ecNumber evidence="7">4.1.2.4</ecNumber>
    </recommendedName>
    <alternativeName>
        <fullName evidence="7">2-deoxy-D-ribose 5-phosphate aldolase</fullName>
    </alternativeName>
    <alternativeName>
        <fullName evidence="7">Phosphodeoxyriboaldolase</fullName>
        <shortName evidence="7">Deoxyriboaldolase</shortName>
    </alternativeName>
</protein>
<dbReference type="OrthoDB" id="9778711at2"/>
<feature type="active site" description="Schiff-base intermediate with acetaldehyde" evidence="7">
    <location>
        <position position="151"/>
    </location>
</feature>
<organism evidence="8 9">
    <name type="scientific">Aequorivita aquimaris</name>
    <dbReference type="NCBI Taxonomy" id="1548749"/>
    <lineage>
        <taxon>Bacteria</taxon>
        <taxon>Pseudomonadati</taxon>
        <taxon>Bacteroidota</taxon>
        <taxon>Flavobacteriia</taxon>
        <taxon>Flavobacteriales</taxon>
        <taxon>Flavobacteriaceae</taxon>
        <taxon>Aequorivita</taxon>
    </lineage>
</organism>
<gene>
    <name evidence="7" type="primary">deoC</name>
    <name evidence="8" type="ORF">LS48_01740</name>
</gene>
<keyword evidence="3 7" id="KW-0456">Lyase</keyword>
<comment type="pathway">
    <text evidence="7">Carbohydrate degradation; 2-deoxy-D-ribose 1-phosphate degradation; D-glyceraldehyde 3-phosphate and acetaldehyde from 2-deoxy-alpha-D-ribose 1-phosphate: step 2/2.</text>
</comment>
<comment type="function">
    <text evidence="6 7">Catalyzes a reversible aldol reaction between acetaldehyde and D-glyceraldehyde 3-phosphate to generate 2-deoxy-D-ribose 5-phosphate.</text>
</comment>
<dbReference type="PANTHER" id="PTHR10889:SF1">
    <property type="entry name" value="DEOXYRIBOSE-PHOSPHATE ALDOLASE"/>
    <property type="match status" value="1"/>
</dbReference>
<feature type="active site" description="Proton donor/acceptor" evidence="7">
    <location>
        <position position="89"/>
    </location>
</feature>
<reference evidence="9" key="1">
    <citation type="submission" date="2014-10" db="EMBL/GenBank/DDBJ databases">
        <title>Genome sequencing of Vitellibacter sp. D-24.</title>
        <authorList>
            <person name="Thevarajoo S."/>
            <person name="Selvaratnam C."/>
            <person name="Goh K.M."/>
            <person name="Chong C.S."/>
        </authorList>
    </citation>
    <scope>NUCLEOTIDE SEQUENCE [LARGE SCALE GENOMIC DNA]</scope>
    <source>
        <strain evidence="9">D-24</strain>
    </source>
</reference>
<accession>A0A137RM58</accession>
<dbReference type="InterPro" id="IPR002915">
    <property type="entry name" value="DeoC/FbaB/LacD_aldolase"/>
</dbReference>
<dbReference type="PATRIC" id="fig|1548749.3.peg.368"/>
<dbReference type="GO" id="GO:0005737">
    <property type="term" value="C:cytoplasm"/>
    <property type="evidence" value="ECO:0007669"/>
    <property type="project" value="UniProtKB-SubCell"/>
</dbReference>
<dbReference type="CDD" id="cd00959">
    <property type="entry name" value="DeoC"/>
    <property type="match status" value="1"/>
</dbReference>
<dbReference type="Proteomes" id="UP000070138">
    <property type="component" value="Unassembled WGS sequence"/>
</dbReference>
<dbReference type="SUPFAM" id="SSF51569">
    <property type="entry name" value="Aldolase"/>
    <property type="match status" value="1"/>
</dbReference>
<dbReference type="InterPro" id="IPR028581">
    <property type="entry name" value="DeoC_typeI"/>
</dbReference>
<sequence length="223" mass="23855">MELSQYIDHTLLKATATPEDIINLCNEAKEHNFYAVCVNSCYVSLAAEKLKNSDVKVASVVGFPLGASSLHAKVCEVEQTIKDGADEIDMVLNIGFLKAERYDEVQNEIAGVKKAIGDRTLKVILETCYLTDAEIRTACHISKKAGADFVKTSTGFGSGGATEEAVKIMVAEVGDSLKVKASGGIKDAATAKKYIKLGVSRIGTSSGIEIVTATKKDTDEHTY</sequence>
<dbReference type="FunFam" id="3.20.20.70:FF:000044">
    <property type="entry name" value="Deoxyribose-phosphate aldolase"/>
    <property type="match status" value="1"/>
</dbReference>
<dbReference type="Pfam" id="PF01791">
    <property type="entry name" value="DeoC"/>
    <property type="match status" value="1"/>
</dbReference>
<comment type="catalytic activity">
    <reaction evidence="5 7">
        <text>2-deoxy-D-ribose 5-phosphate = D-glyceraldehyde 3-phosphate + acetaldehyde</text>
        <dbReference type="Rhea" id="RHEA:12821"/>
        <dbReference type="ChEBI" id="CHEBI:15343"/>
        <dbReference type="ChEBI" id="CHEBI:59776"/>
        <dbReference type="ChEBI" id="CHEBI:62877"/>
        <dbReference type="EC" id="4.1.2.4"/>
    </reaction>
</comment>
<comment type="subcellular location">
    <subcellularLocation>
        <location evidence="7">Cytoplasm</location>
    </subcellularLocation>
</comment>
<evidence type="ECO:0000256" key="3">
    <source>
        <dbReference type="ARBA" id="ARBA00023239"/>
    </source>
</evidence>
<proteinExistence type="inferred from homology"/>
<dbReference type="PANTHER" id="PTHR10889">
    <property type="entry name" value="DEOXYRIBOSE-PHOSPHATE ALDOLASE"/>
    <property type="match status" value="1"/>
</dbReference>
<comment type="caution">
    <text evidence="8">The sequence shown here is derived from an EMBL/GenBank/DDBJ whole genome shotgun (WGS) entry which is preliminary data.</text>
</comment>
<evidence type="ECO:0000256" key="7">
    <source>
        <dbReference type="HAMAP-Rule" id="MF_00114"/>
    </source>
</evidence>
<dbReference type="STRING" id="1548749.LS48_01740"/>
<name>A0A137RM58_9FLAO</name>
<dbReference type="UniPathway" id="UPA00002">
    <property type="reaction ID" value="UER00468"/>
</dbReference>
<evidence type="ECO:0000256" key="2">
    <source>
        <dbReference type="ARBA" id="ARBA00022490"/>
    </source>
</evidence>
<keyword evidence="4 7" id="KW-0704">Schiff base</keyword>
<dbReference type="EMBL" id="JRWG01000001">
    <property type="protein sequence ID" value="KXO01214.1"/>
    <property type="molecule type" value="Genomic_DNA"/>
</dbReference>
<evidence type="ECO:0000256" key="4">
    <source>
        <dbReference type="ARBA" id="ARBA00023270"/>
    </source>
</evidence>
<evidence type="ECO:0000313" key="9">
    <source>
        <dbReference type="Proteomes" id="UP000070138"/>
    </source>
</evidence>
<dbReference type="InterPro" id="IPR011343">
    <property type="entry name" value="DeoC"/>
</dbReference>
<dbReference type="GO" id="GO:0016052">
    <property type="term" value="P:carbohydrate catabolic process"/>
    <property type="evidence" value="ECO:0007669"/>
    <property type="project" value="TreeGrafter"/>
</dbReference>
<dbReference type="Gene3D" id="3.20.20.70">
    <property type="entry name" value="Aldolase class I"/>
    <property type="match status" value="1"/>
</dbReference>
<keyword evidence="2 7" id="KW-0963">Cytoplasm</keyword>
<comment type="similarity">
    <text evidence="1 7">Belongs to the DeoC/FbaB aldolase family. DeoC type 1 subfamily.</text>
</comment>
<evidence type="ECO:0000313" key="8">
    <source>
        <dbReference type="EMBL" id="KXO01214.1"/>
    </source>
</evidence>
<dbReference type="GO" id="GO:0004139">
    <property type="term" value="F:deoxyribose-phosphate aldolase activity"/>
    <property type="evidence" value="ECO:0007669"/>
    <property type="project" value="UniProtKB-UniRule"/>
</dbReference>
<dbReference type="SMART" id="SM01133">
    <property type="entry name" value="DeoC"/>
    <property type="match status" value="1"/>
</dbReference>
<dbReference type="RefSeq" id="WP_062619336.1">
    <property type="nucleotide sequence ID" value="NZ_JRWG01000001.1"/>
</dbReference>
<dbReference type="PIRSF" id="PIRSF001357">
    <property type="entry name" value="DeoC"/>
    <property type="match status" value="1"/>
</dbReference>
<evidence type="ECO:0000256" key="5">
    <source>
        <dbReference type="ARBA" id="ARBA00048791"/>
    </source>
</evidence>